<evidence type="ECO:0000313" key="2">
    <source>
        <dbReference type="EMBL" id="CAG8498950.1"/>
    </source>
</evidence>
<dbReference type="OrthoDB" id="6718656at2759"/>
<dbReference type="Gene3D" id="1.10.510.10">
    <property type="entry name" value="Transferase(Phosphotransferase) domain 1"/>
    <property type="match status" value="1"/>
</dbReference>
<keyword evidence="3" id="KW-1185">Reference proteome</keyword>
<dbReference type="InterPro" id="IPR001245">
    <property type="entry name" value="Ser-Thr/Tyr_kinase_cat_dom"/>
</dbReference>
<reference evidence="2" key="1">
    <citation type="submission" date="2021-06" db="EMBL/GenBank/DDBJ databases">
        <authorList>
            <person name="Kallberg Y."/>
            <person name="Tangrot J."/>
            <person name="Rosling A."/>
        </authorList>
    </citation>
    <scope>NUCLEOTIDE SEQUENCE</scope>
    <source>
        <strain evidence="2">IN212</strain>
    </source>
</reference>
<dbReference type="AlphaFoldDB" id="A0A9N8ZKK3"/>
<dbReference type="GO" id="GO:0007165">
    <property type="term" value="P:signal transduction"/>
    <property type="evidence" value="ECO:0007669"/>
    <property type="project" value="TreeGrafter"/>
</dbReference>
<dbReference type="SUPFAM" id="SSF56112">
    <property type="entry name" value="Protein kinase-like (PK-like)"/>
    <property type="match status" value="1"/>
</dbReference>
<sequence length="328" mass="38386">MVSSPDPSITYAKSIVQLDYYGKCDECGKSFSDFHWCPTCQNQAFKREFRRWTSGNISIDQIIQQTQLEANRSNDYLEWIPFENFEEIKYLSQGAFSTIYSGYWVDGPRRNWIEDDWFRDGPTKCVLKRIENSQQISQYYLDNHIRCLRGGPLADYFGISRDPTGCYMFIMKFYERNLYQYLDEKLEILRWRNMIEILLRVADGLERIHENELYHGNLHGGNLLFEDNPEFIIARIADIGLHGPANRTASDIYGVLPYVAPEILDGNEYTQASDIYSFGIIITSTISIQFNIAEEKRKLNSKHIIFRHRAIHPKAIYTSQLLDFNNSK</sequence>
<dbReference type="InterPro" id="IPR000719">
    <property type="entry name" value="Prot_kinase_dom"/>
</dbReference>
<gene>
    <name evidence="2" type="ORF">RFULGI_LOCUS2343</name>
</gene>
<dbReference type="GO" id="GO:0005524">
    <property type="term" value="F:ATP binding"/>
    <property type="evidence" value="ECO:0007669"/>
    <property type="project" value="InterPro"/>
</dbReference>
<dbReference type="PANTHER" id="PTHR23257:SF974">
    <property type="entry name" value="RECEPTOR-INTERACTING SERINE_THREONINE-PROTEIN KINASE 3"/>
    <property type="match status" value="1"/>
</dbReference>
<dbReference type="GO" id="GO:0004672">
    <property type="term" value="F:protein kinase activity"/>
    <property type="evidence" value="ECO:0007669"/>
    <property type="project" value="InterPro"/>
</dbReference>
<comment type="caution">
    <text evidence="2">The sequence shown here is derived from an EMBL/GenBank/DDBJ whole genome shotgun (WGS) entry which is preliminary data.</text>
</comment>
<dbReference type="InterPro" id="IPR050167">
    <property type="entry name" value="Ser_Thr_protein_kinase"/>
</dbReference>
<name>A0A9N8ZKK3_9GLOM</name>
<accession>A0A9N8ZKK3</accession>
<dbReference type="EMBL" id="CAJVPZ010001746">
    <property type="protein sequence ID" value="CAG8498950.1"/>
    <property type="molecule type" value="Genomic_DNA"/>
</dbReference>
<dbReference type="Pfam" id="PF07714">
    <property type="entry name" value="PK_Tyr_Ser-Thr"/>
    <property type="match status" value="1"/>
</dbReference>
<proteinExistence type="predicted"/>
<organism evidence="2 3">
    <name type="scientific">Racocetra fulgida</name>
    <dbReference type="NCBI Taxonomy" id="60492"/>
    <lineage>
        <taxon>Eukaryota</taxon>
        <taxon>Fungi</taxon>
        <taxon>Fungi incertae sedis</taxon>
        <taxon>Mucoromycota</taxon>
        <taxon>Glomeromycotina</taxon>
        <taxon>Glomeromycetes</taxon>
        <taxon>Diversisporales</taxon>
        <taxon>Gigasporaceae</taxon>
        <taxon>Racocetra</taxon>
    </lineage>
</organism>
<dbReference type="PANTHER" id="PTHR23257">
    <property type="entry name" value="SERINE-THREONINE PROTEIN KINASE"/>
    <property type="match status" value="1"/>
</dbReference>
<evidence type="ECO:0000313" key="3">
    <source>
        <dbReference type="Proteomes" id="UP000789396"/>
    </source>
</evidence>
<dbReference type="Proteomes" id="UP000789396">
    <property type="component" value="Unassembled WGS sequence"/>
</dbReference>
<dbReference type="GO" id="GO:0005737">
    <property type="term" value="C:cytoplasm"/>
    <property type="evidence" value="ECO:0007669"/>
    <property type="project" value="TreeGrafter"/>
</dbReference>
<protein>
    <submittedName>
        <fullName evidence="2">2626_t:CDS:1</fullName>
    </submittedName>
</protein>
<dbReference type="PROSITE" id="PS50011">
    <property type="entry name" value="PROTEIN_KINASE_DOM"/>
    <property type="match status" value="1"/>
</dbReference>
<feature type="domain" description="Protein kinase" evidence="1">
    <location>
        <begin position="85"/>
        <end position="328"/>
    </location>
</feature>
<evidence type="ECO:0000259" key="1">
    <source>
        <dbReference type="PROSITE" id="PS50011"/>
    </source>
</evidence>
<dbReference type="InterPro" id="IPR011009">
    <property type="entry name" value="Kinase-like_dom_sf"/>
</dbReference>